<proteinExistence type="predicted"/>
<reference evidence="4 5" key="1">
    <citation type="submission" date="2019-06" db="EMBL/GenBank/DDBJ databases">
        <title>A novel bacterium of genus Amaricoccus, isolated from marine sediment.</title>
        <authorList>
            <person name="Huang H."/>
            <person name="Mo K."/>
            <person name="Hu Y."/>
        </authorList>
    </citation>
    <scope>NUCLEOTIDE SEQUENCE [LARGE SCALE GENOMIC DNA]</scope>
    <source>
        <strain evidence="4 5">HB172011</strain>
    </source>
</reference>
<dbReference type="InterPro" id="IPR027417">
    <property type="entry name" value="P-loop_NTPase"/>
</dbReference>
<dbReference type="InterPro" id="IPR035421">
    <property type="entry name" value="Terminase_6C"/>
</dbReference>
<dbReference type="Pfam" id="PF17289">
    <property type="entry name" value="Terminase_6C"/>
    <property type="match status" value="1"/>
</dbReference>
<organism evidence="4 5">
    <name type="scientific">Amaricoccus solimangrovi</name>
    <dbReference type="NCBI Taxonomy" id="2589815"/>
    <lineage>
        <taxon>Bacteria</taxon>
        <taxon>Pseudomonadati</taxon>
        <taxon>Pseudomonadota</taxon>
        <taxon>Alphaproteobacteria</taxon>
        <taxon>Rhodobacterales</taxon>
        <taxon>Paracoccaceae</taxon>
        <taxon>Amaricoccus</taxon>
    </lineage>
</organism>
<dbReference type="GO" id="GO:0005524">
    <property type="term" value="F:ATP binding"/>
    <property type="evidence" value="ECO:0007669"/>
    <property type="project" value="UniProtKB-KW"/>
</dbReference>
<keyword evidence="1" id="KW-1188">Viral release from host cell</keyword>
<gene>
    <name evidence="4" type="ORF">FJM51_10755</name>
</gene>
<dbReference type="Gene3D" id="3.30.420.240">
    <property type="match status" value="1"/>
</dbReference>
<name>A0A501WQT7_9RHOB</name>
<dbReference type="Pfam" id="PF03237">
    <property type="entry name" value="Terminase_6N"/>
    <property type="match status" value="1"/>
</dbReference>
<dbReference type="EMBL" id="VFRP01000009">
    <property type="protein sequence ID" value="TPE50730.1"/>
    <property type="molecule type" value="Genomic_DNA"/>
</dbReference>
<dbReference type="OrthoDB" id="4519042at2"/>
<evidence type="ECO:0000256" key="1">
    <source>
        <dbReference type="ARBA" id="ARBA00022612"/>
    </source>
</evidence>
<evidence type="ECO:0000259" key="3">
    <source>
        <dbReference type="Pfam" id="PF17289"/>
    </source>
</evidence>
<feature type="domain" description="Terminase large subunit gp17-like C-terminal" evidence="3">
    <location>
        <begin position="313"/>
        <end position="464"/>
    </location>
</feature>
<keyword evidence="5" id="KW-1185">Reference proteome</keyword>
<dbReference type="Proteomes" id="UP000319255">
    <property type="component" value="Unassembled WGS sequence"/>
</dbReference>
<feature type="region of interest" description="Disordered" evidence="2">
    <location>
        <begin position="1"/>
        <end position="35"/>
    </location>
</feature>
<dbReference type="AlphaFoldDB" id="A0A501WQT7"/>
<dbReference type="Gene3D" id="3.40.50.300">
    <property type="entry name" value="P-loop containing nucleotide triphosphate hydrolases"/>
    <property type="match status" value="1"/>
</dbReference>
<evidence type="ECO:0000313" key="4">
    <source>
        <dbReference type="EMBL" id="TPE50730.1"/>
    </source>
</evidence>
<keyword evidence="4" id="KW-0067">ATP-binding</keyword>
<comment type="caution">
    <text evidence="4">The sequence shown here is derived from an EMBL/GenBank/DDBJ whole genome shotgun (WGS) entry which is preliminary data.</text>
</comment>
<evidence type="ECO:0000313" key="5">
    <source>
        <dbReference type="Proteomes" id="UP000319255"/>
    </source>
</evidence>
<accession>A0A501WQT7</accession>
<sequence length="482" mass="52748">MEPRCEPCSTSRRVLTKEAEGTGRAESSTSTPRARKSLRDLLSGLSAAEREAFLDGLSPNALSALPWLFEHWALAGHQLPPAGDWTTWVILGGRGAGKTRAGAEWIRARVEGARPADPGECERVALVAETLDQARDVMVFGESGILNCSPPDRRPEWQATRRRLVWPNGAEARIFSASDPESLRGPQFDCAWSDELAKWPKGQATWDMLQFGLRLGLRPRQLVTTTPRNNALLRALLDDAETVSTHAPTEANRMHLARSFLETVTRRYAGGRLGRQELDGVMPNDAEGALWTWPMLEAARVPRPLELSRVVVAVDPPVSAGEEADECGIIVAGVAQGGAPKDWIGEVIFDGSLKGATPTTWAARAVELYHRFRADRLIAEVNQGGDLVATVVRQIDPLVSYRGVRASRGKAARAEPVAALYEQGRILHRGAFPALEDQMRAMSAAGFTGRGSPDRVDALVWAMTELMIDPAEGWRNPRVRRL</sequence>
<evidence type="ECO:0000256" key="2">
    <source>
        <dbReference type="SAM" id="MobiDB-lite"/>
    </source>
</evidence>
<protein>
    <submittedName>
        <fullName evidence="4">ATP-binding protein</fullName>
    </submittedName>
</protein>
<keyword evidence="4" id="KW-0547">Nucleotide-binding</keyword>